<dbReference type="Proteomes" id="UP001056610">
    <property type="component" value="Plasmid unnamed"/>
</dbReference>
<protein>
    <recommendedName>
        <fullName evidence="4">ESX-1 secretion-associated protein</fullName>
    </recommendedName>
</protein>
<evidence type="ECO:0008006" key="4">
    <source>
        <dbReference type="Google" id="ProtNLM"/>
    </source>
</evidence>
<name>A0ABY4QTJ5_9MYCO</name>
<organism evidence="2 3">
    <name type="scientific">Candidatus Mycobacterium methanotrophicum</name>
    <dbReference type="NCBI Taxonomy" id="2943498"/>
    <lineage>
        <taxon>Bacteria</taxon>
        <taxon>Bacillati</taxon>
        <taxon>Actinomycetota</taxon>
        <taxon>Actinomycetes</taxon>
        <taxon>Mycobacteriales</taxon>
        <taxon>Mycobacteriaceae</taxon>
        <taxon>Mycobacterium</taxon>
    </lineage>
</organism>
<evidence type="ECO:0000313" key="2">
    <source>
        <dbReference type="EMBL" id="UQX13471.1"/>
    </source>
</evidence>
<sequence>MNIRGDTTAGTQMAHAVGMHLPSTSPTVPTGGDTKSAAISKALKTAVETGKTETTTYNKSVDQLRLGLAQDAQRITDADHQGAANVQHSGIYT</sequence>
<geneLocation type="plasmid" evidence="2 3">
    <name>unnamed</name>
</geneLocation>
<feature type="region of interest" description="Disordered" evidence="1">
    <location>
        <begin position="1"/>
        <end position="36"/>
    </location>
</feature>
<gene>
    <name evidence="2" type="ORF">M5I08_25030</name>
</gene>
<keyword evidence="2" id="KW-0614">Plasmid</keyword>
<evidence type="ECO:0000256" key="1">
    <source>
        <dbReference type="SAM" id="MobiDB-lite"/>
    </source>
</evidence>
<evidence type="ECO:0000313" key="3">
    <source>
        <dbReference type="Proteomes" id="UP001056610"/>
    </source>
</evidence>
<keyword evidence="3" id="KW-1185">Reference proteome</keyword>
<proteinExistence type="predicted"/>
<accession>A0ABY4QTJ5</accession>
<reference evidence="2" key="1">
    <citation type="submission" date="2022-05" db="EMBL/GenBank/DDBJ databases">
        <title>A methanotrophic Mycobacterium dominates a cave microbial ecosystem.</title>
        <authorList>
            <person name="Van Spanning R.J.M."/>
            <person name="Guan Q."/>
            <person name="Melkonian C."/>
            <person name="Gallant J."/>
            <person name="Polerecky L."/>
            <person name="Flot J.-F."/>
            <person name="Brandt B.W."/>
            <person name="Braster M."/>
            <person name="Iturbe Espinoza P."/>
            <person name="Aerts J."/>
            <person name="Meima-Franke M."/>
            <person name="Piersma S.R."/>
            <person name="Bunduc C."/>
            <person name="Ummels R."/>
            <person name="Pain A."/>
            <person name="Fleming E.J."/>
            <person name="van der Wel N."/>
            <person name="Gherman V.D."/>
            <person name="Sarbu S.M."/>
            <person name="Bodelier P.L.E."/>
            <person name="Bitter W."/>
        </authorList>
    </citation>
    <scope>NUCLEOTIDE SEQUENCE</scope>
    <source>
        <strain evidence="2">Sulfur Cave</strain>
        <plasmid evidence="2">unnamed</plasmid>
    </source>
</reference>
<dbReference type="RefSeq" id="WP_219070204.1">
    <property type="nucleotide sequence ID" value="NZ_CAJUXY010000079.1"/>
</dbReference>
<dbReference type="EMBL" id="CP097321">
    <property type="protein sequence ID" value="UQX13471.1"/>
    <property type="molecule type" value="Genomic_DNA"/>
</dbReference>